<feature type="transmembrane region" description="Helical" evidence="7">
    <location>
        <begin position="64"/>
        <end position="82"/>
    </location>
</feature>
<evidence type="ECO:0000313" key="9">
    <source>
        <dbReference type="Proteomes" id="UP000187485"/>
    </source>
</evidence>
<sequence length="207" mass="22188">MELTLLLFSLALSLDGFGAGLAYGLRGLRVPVTSVVVVSVTSAFTIGFAMLLGKFINIFIPESFTRYLGAFLLVAIGIYVFFAGGSEIKKDSTQPKVVLSFKIFGLIFQILRAPQLADRDDSGVLSYKEAILLGIALALDAFGAGIGLSLSGYPILLTMANVGLVKFCLLALGLFLGKQNGKVSFIRNNSRYLASLVLIYLGISRIF</sequence>
<dbReference type="Pfam" id="PF02659">
    <property type="entry name" value="Mntp"/>
    <property type="match status" value="1"/>
</dbReference>
<accession>A0A1L8CXF8</accession>
<name>A0A1L8CXF8_9THEO</name>
<reference evidence="9" key="1">
    <citation type="submission" date="2016-12" db="EMBL/GenBank/DDBJ databases">
        <title>Draft Genome Sequences od Carboxydothermus pertinax and islandicus, Hydrogenogenic Carboxydotrophic Bacteria.</title>
        <authorList>
            <person name="Fukuyama Y."/>
            <person name="Ohmae K."/>
            <person name="Yoneda Y."/>
            <person name="Yoshida T."/>
            <person name="Sako Y."/>
        </authorList>
    </citation>
    <scope>NUCLEOTIDE SEQUENCE [LARGE SCALE GENOMIC DNA]</scope>
    <source>
        <strain evidence="9">Ug1</strain>
    </source>
</reference>
<dbReference type="PROSITE" id="PS00165">
    <property type="entry name" value="DEHYDRATASE_SER_THR"/>
    <property type="match status" value="1"/>
</dbReference>
<dbReference type="PANTHER" id="PTHR35529:SF2">
    <property type="entry name" value="SPORULATION PROTEIN YTAF-RELATED"/>
    <property type="match status" value="1"/>
</dbReference>
<feature type="transmembrane region" description="Helical" evidence="7">
    <location>
        <begin position="131"/>
        <end position="150"/>
    </location>
</feature>
<gene>
    <name evidence="8" type="ORF">cpu_20710</name>
</gene>
<dbReference type="GO" id="GO:0006520">
    <property type="term" value="P:amino acid metabolic process"/>
    <property type="evidence" value="ECO:0007669"/>
    <property type="project" value="InterPro"/>
</dbReference>
<dbReference type="AlphaFoldDB" id="A0A1L8CXF8"/>
<dbReference type="NCBIfam" id="TIGR02840">
    <property type="entry name" value="spore_YtaF"/>
    <property type="match status" value="1"/>
</dbReference>
<evidence type="ECO:0000256" key="6">
    <source>
        <dbReference type="ARBA" id="ARBA00023136"/>
    </source>
</evidence>
<proteinExistence type="predicted"/>
<keyword evidence="9" id="KW-1185">Reference proteome</keyword>
<keyword evidence="5 7" id="KW-1133">Transmembrane helix</keyword>
<feature type="transmembrane region" description="Helical" evidence="7">
    <location>
        <begin position="156"/>
        <end position="177"/>
    </location>
</feature>
<evidence type="ECO:0000256" key="4">
    <source>
        <dbReference type="ARBA" id="ARBA00022898"/>
    </source>
</evidence>
<dbReference type="GO" id="GO:0030170">
    <property type="term" value="F:pyridoxal phosphate binding"/>
    <property type="evidence" value="ECO:0007669"/>
    <property type="project" value="InterPro"/>
</dbReference>
<feature type="transmembrane region" description="Helical" evidence="7">
    <location>
        <begin position="32"/>
        <end position="52"/>
    </location>
</feature>
<dbReference type="InterPro" id="IPR014205">
    <property type="entry name" value="Spore_YtaF"/>
</dbReference>
<comment type="caution">
    <text evidence="8">The sequence shown here is derived from an EMBL/GenBank/DDBJ whole genome shotgun (WGS) entry which is preliminary data.</text>
</comment>
<dbReference type="InterPro" id="IPR003810">
    <property type="entry name" value="Mntp/YtaF"/>
</dbReference>
<dbReference type="InterPro" id="IPR000634">
    <property type="entry name" value="Ser/Thr_deHydtase_PyrdxlP-BS"/>
</dbReference>
<dbReference type="OrthoDB" id="1679205at2"/>
<evidence type="ECO:0000256" key="5">
    <source>
        <dbReference type="ARBA" id="ARBA00022989"/>
    </source>
</evidence>
<dbReference type="Proteomes" id="UP000187485">
    <property type="component" value="Unassembled WGS sequence"/>
</dbReference>
<evidence type="ECO:0000313" key="8">
    <source>
        <dbReference type="EMBL" id="GAV23561.1"/>
    </source>
</evidence>
<comment type="cofactor">
    <cofactor evidence="1">
        <name>pyridoxal 5'-phosphate</name>
        <dbReference type="ChEBI" id="CHEBI:597326"/>
    </cofactor>
</comment>
<dbReference type="EMBL" id="BDJK01000055">
    <property type="protein sequence ID" value="GAV23561.1"/>
    <property type="molecule type" value="Genomic_DNA"/>
</dbReference>
<dbReference type="STRING" id="870242.cpu_20710"/>
<evidence type="ECO:0000256" key="3">
    <source>
        <dbReference type="ARBA" id="ARBA00022692"/>
    </source>
</evidence>
<keyword evidence="2" id="KW-1003">Cell membrane</keyword>
<keyword evidence="3 7" id="KW-0812">Transmembrane</keyword>
<evidence type="ECO:0000256" key="2">
    <source>
        <dbReference type="ARBA" id="ARBA00022475"/>
    </source>
</evidence>
<dbReference type="PANTHER" id="PTHR35529">
    <property type="entry name" value="MANGANESE EFFLUX PUMP MNTP-RELATED"/>
    <property type="match status" value="1"/>
</dbReference>
<evidence type="ECO:0000256" key="1">
    <source>
        <dbReference type="ARBA" id="ARBA00001933"/>
    </source>
</evidence>
<keyword evidence="4" id="KW-0663">Pyridoxal phosphate</keyword>
<protein>
    <submittedName>
        <fullName evidence="8">Sporulation membrane protein YtaF</fullName>
    </submittedName>
</protein>
<dbReference type="RefSeq" id="WP_075859960.1">
    <property type="nucleotide sequence ID" value="NZ_BDJK01000055.1"/>
</dbReference>
<keyword evidence="6 7" id="KW-0472">Membrane</keyword>
<evidence type="ECO:0000256" key="7">
    <source>
        <dbReference type="SAM" id="Phobius"/>
    </source>
</evidence>
<organism evidence="8 9">
    <name type="scientific">Carboxydothermus pertinax</name>
    <dbReference type="NCBI Taxonomy" id="870242"/>
    <lineage>
        <taxon>Bacteria</taxon>
        <taxon>Bacillati</taxon>
        <taxon>Bacillota</taxon>
        <taxon>Clostridia</taxon>
        <taxon>Thermoanaerobacterales</taxon>
        <taxon>Thermoanaerobacteraceae</taxon>
        <taxon>Carboxydothermus</taxon>
    </lineage>
</organism>